<sequence>MKYKTLEDNVGKVGVKAGSTIEIEQKEVADKLVKLKVIEPVKEAQKKEEPAKEEKKETPKKGGKKKEDK</sequence>
<protein>
    <submittedName>
        <fullName evidence="2">Uncharacterized protein</fullName>
    </submittedName>
</protein>
<evidence type="ECO:0000313" key="2">
    <source>
        <dbReference type="EMBL" id="AGY46818.1"/>
    </source>
</evidence>
<feature type="region of interest" description="Disordered" evidence="1">
    <location>
        <begin position="39"/>
        <end position="69"/>
    </location>
</feature>
<organism evidence="2 3">
    <name type="scientific">Bacillus phage Blastoid</name>
    <dbReference type="NCBI Taxonomy" id="2880540"/>
    <lineage>
        <taxon>Viruses</taxon>
        <taxon>Duplodnaviria</taxon>
        <taxon>Heunggongvirae</taxon>
        <taxon>Uroviricota</taxon>
        <taxon>Caudoviricetes</taxon>
        <taxon>Ehrlichviridae</taxon>
        <taxon>Andromedavirus</taxon>
        <taxon>Andromedavirus blastoid</taxon>
    </lineage>
</organism>
<keyword evidence="3" id="KW-1185">Reference proteome</keyword>
<evidence type="ECO:0000256" key="1">
    <source>
        <dbReference type="SAM" id="MobiDB-lite"/>
    </source>
</evidence>
<dbReference type="KEGG" id="vg:17960409"/>
<dbReference type="Proteomes" id="UP000017645">
    <property type="component" value="Segment"/>
</dbReference>
<name>U5PWI8_9CAUD</name>
<dbReference type="OrthoDB" id="27963at10239"/>
<gene>
    <name evidence="2" type="ORF">Blastoid_19</name>
</gene>
<evidence type="ECO:0000313" key="3">
    <source>
        <dbReference type="Proteomes" id="UP000017645"/>
    </source>
</evidence>
<dbReference type="RefSeq" id="YP_008771842.1">
    <property type="nucleotide sequence ID" value="NC_022773.1"/>
</dbReference>
<proteinExistence type="predicted"/>
<accession>U5PWI8</accession>
<dbReference type="GeneID" id="17960409"/>
<dbReference type="EMBL" id="KF669648">
    <property type="protein sequence ID" value="AGY46818.1"/>
    <property type="molecule type" value="Genomic_DNA"/>
</dbReference>
<reference evidence="2 3" key="1">
    <citation type="journal article" date="2013" name="Genome Announc.">
        <title>Complete Genome of Bacillus pumilus Siphophage Blastoid.</title>
        <authorList>
            <person name="Mash S.J."/>
            <person name="Minahan N.T."/>
            <person name="Chamakura K.R."/>
            <person name="Kuty Everett G.F."/>
        </authorList>
    </citation>
    <scope>NUCLEOTIDE SEQUENCE [LARGE SCALE GENOMIC DNA]</scope>
</reference>